<evidence type="ECO:0000256" key="3">
    <source>
        <dbReference type="ARBA" id="ARBA00022692"/>
    </source>
</evidence>
<dbReference type="GO" id="GO:0008528">
    <property type="term" value="F:G protein-coupled peptide receptor activity"/>
    <property type="evidence" value="ECO:0007669"/>
    <property type="project" value="TreeGrafter"/>
</dbReference>
<keyword evidence="7 9" id="KW-0675">Receptor</keyword>
<dbReference type="InterPro" id="IPR017452">
    <property type="entry name" value="GPCR_Rhodpsn_7TM"/>
</dbReference>
<proteinExistence type="inferred from homology"/>
<dbReference type="PANTHER" id="PTHR24230">
    <property type="entry name" value="G-PROTEIN COUPLED RECEPTOR"/>
    <property type="match status" value="1"/>
</dbReference>
<feature type="compositionally biased region" description="Basic and acidic residues" evidence="10">
    <location>
        <begin position="291"/>
        <end position="302"/>
    </location>
</feature>
<comment type="similarity">
    <text evidence="9">Belongs to the G-protein coupled receptor 1 family.</text>
</comment>
<accession>A0A210QP61</accession>
<dbReference type="Pfam" id="PF00001">
    <property type="entry name" value="7tm_1"/>
    <property type="match status" value="1"/>
</dbReference>
<dbReference type="SUPFAM" id="SSF81321">
    <property type="entry name" value="Family A G protein-coupled receptor-like"/>
    <property type="match status" value="1"/>
</dbReference>
<keyword evidence="3 9" id="KW-0812">Transmembrane</keyword>
<feature type="transmembrane region" description="Helical" evidence="11">
    <location>
        <begin position="417"/>
        <end position="440"/>
    </location>
</feature>
<keyword evidence="6 11" id="KW-0472">Membrane</keyword>
<evidence type="ECO:0000313" key="14">
    <source>
        <dbReference type="Proteomes" id="UP000242188"/>
    </source>
</evidence>
<evidence type="ECO:0000256" key="11">
    <source>
        <dbReference type="SAM" id="Phobius"/>
    </source>
</evidence>
<reference evidence="13 14" key="1">
    <citation type="journal article" date="2017" name="Nat. Ecol. Evol.">
        <title>Scallop genome provides insights into evolution of bilaterian karyotype and development.</title>
        <authorList>
            <person name="Wang S."/>
            <person name="Zhang J."/>
            <person name="Jiao W."/>
            <person name="Li J."/>
            <person name="Xun X."/>
            <person name="Sun Y."/>
            <person name="Guo X."/>
            <person name="Huan P."/>
            <person name="Dong B."/>
            <person name="Zhang L."/>
            <person name="Hu X."/>
            <person name="Sun X."/>
            <person name="Wang J."/>
            <person name="Zhao C."/>
            <person name="Wang Y."/>
            <person name="Wang D."/>
            <person name="Huang X."/>
            <person name="Wang R."/>
            <person name="Lv J."/>
            <person name="Li Y."/>
            <person name="Zhang Z."/>
            <person name="Liu B."/>
            <person name="Lu W."/>
            <person name="Hui Y."/>
            <person name="Liang J."/>
            <person name="Zhou Z."/>
            <person name="Hou R."/>
            <person name="Li X."/>
            <person name="Liu Y."/>
            <person name="Li H."/>
            <person name="Ning X."/>
            <person name="Lin Y."/>
            <person name="Zhao L."/>
            <person name="Xing Q."/>
            <person name="Dou J."/>
            <person name="Li Y."/>
            <person name="Mao J."/>
            <person name="Guo H."/>
            <person name="Dou H."/>
            <person name="Li T."/>
            <person name="Mu C."/>
            <person name="Jiang W."/>
            <person name="Fu Q."/>
            <person name="Fu X."/>
            <person name="Miao Y."/>
            <person name="Liu J."/>
            <person name="Yu Q."/>
            <person name="Li R."/>
            <person name="Liao H."/>
            <person name="Li X."/>
            <person name="Kong Y."/>
            <person name="Jiang Z."/>
            <person name="Chourrout D."/>
            <person name="Li R."/>
            <person name="Bao Z."/>
        </authorList>
    </citation>
    <scope>NUCLEOTIDE SEQUENCE [LARGE SCALE GENOMIC DNA]</scope>
    <source>
        <strain evidence="13 14">PY_sf001</strain>
    </source>
</reference>
<feature type="compositionally biased region" description="Low complexity" evidence="10">
    <location>
        <begin position="269"/>
        <end position="290"/>
    </location>
</feature>
<evidence type="ECO:0000256" key="10">
    <source>
        <dbReference type="SAM" id="MobiDB-lite"/>
    </source>
</evidence>
<keyword evidence="2" id="KW-1003">Cell membrane</keyword>
<protein>
    <submittedName>
        <fullName evidence="13">Cholecystokinin receptor</fullName>
    </submittedName>
</protein>
<feature type="region of interest" description="Disordered" evidence="10">
    <location>
        <begin position="326"/>
        <end position="369"/>
    </location>
</feature>
<feature type="transmembrane region" description="Helical" evidence="11">
    <location>
        <begin position="68"/>
        <end position="89"/>
    </location>
</feature>
<name>A0A210QP61_MIZYE</name>
<dbReference type="GO" id="GO:0007218">
    <property type="term" value="P:neuropeptide signaling pathway"/>
    <property type="evidence" value="ECO:0007669"/>
    <property type="project" value="TreeGrafter"/>
</dbReference>
<evidence type="ECO:0000256" key="6">
    <source>
        <dbReference type="ARBA" id="ARBA00023136"/>
    </source>
</evidence>
<feature type="compositionally biased region" description="Polar residues" evidence="10">
    <location>
        <begin position="326"/>
        <end position="367"/>
    </location>
</feature>
<dbReference type="GO" id="GO:0005886">
    <property type="term" value="C:plasma membrane"/>
    <property type="evidence" value="ECO:0007669"/>
    <property type="project" value="UniProtKB-SubCell"/>
</dbReference>
<evidence type="ECO:0000256" key="7">
    <source>
        <dbReference type="ARBA" id="ARBA00023170"/>
    </source>
</evidence>
<dbReference type="STRING" id="6573.A0A210QP61"/>
<keyword evidence="4 11" id="KW-1133">Transmembrane helix</keyword>
<feature type="domain" description="G-protein coupled receptors family 1 profile" evidence="12">
    <location>
        <begin position="81"/>
        <end position="437"/>
    </location>
</feature>
<dbReference type="EMBL" id="NEDP02002573">
    <property type="protein sequence ID" value="OWF50527.1"/>
    <property type="molecule type" value="Genomic_DNA"/>
</dbReference>
<sequence length="457" mass="50800">MLADVTGEMETDVTDGMLPDVTTGMVPDVTTEIVAYVTTHIMNNVTFTPGLTLQQQNDEEFYRRLAPVIYLAVLMVVGIPGNLLVLVVYFRDFTRSTHRTFILSLAALDLSVCLVSLPFEIFEMRFQYTFYNVIACKLFRANNNFLSLGSIFTIFCMSIDRYRRVCRPLRIQMTPSVSLLYCFGALVVSLIFAWPNFVISGIRNVSFKHNVTGSDCSLSDQFAKTIYPIVYGGVLFIIFLIVIVFLIVVYSLIARKIHKHSKFRDNFQSTSSCSSTPTQVSAISNPNSNESNEKNKSSKEAGLEQVELDMTSPTVKQEDIKPSAKVNFSSSEATEPVAKSTTKNISSTGTSQRTANRSTKANTTLPNASRKRTAKITRITFTISLVFILSYLPHLVLSLMTAVKGGFVAKPGPIVSALLPIVTRSIFINNVANPLIYGFLDPKFRQSCKNAIKIVLR</sequence>
<keyword evidence="14" id="KW-1185">Reference proteome</keyword>
<feature type="transmembrane region" description="Helical" evidence="11">
    <location>
        <begin position="101"/>
        <end position="121"/>
    </location>
</feature>
<dbReference type="PROSITE" id="PS00237">
    <property type="entry name" value="G_PROTEIN_RECEP_F1_1"/>
    <property type="match status" value="1"/>
</dbReference>
<keyword evidence="5 9" id="KW-0297">G-protein coupled receptor</keyword>
<comment type="caution">
    <text evidence="13">The sequence shown here is derived from an EMBL/GenBank/DDBJ whole genome shotgun (WGS) entry which is preliminary data.</text>
</comment>
<dbReference type="PANTHER" id="PTHR24230:SF0">
    <property type="entry name" value="G-PROTEIN COUPLED RECEPTORS FAMILY 1 PROFILE DOMAIN-CONTAINING PROTEIN"/>
    <property type="match status" value="1"/>
</dbReference>
<evidence type="ECO:0000256" key="1">
    <source>
        <dbReference type="ARBA" id="ARBA00004651"/>
    </source>
</evidence>
<evidence type="ECO:0000256" key="5">
    <source>
        <dbReference type="ARBA" id="ARBA00023040"/>
    </source>
</evidence>
<dbReference type="OrthoDB" id="5969463at2759"/>
<evidence type="ECO:0000256" key="2">
    <source>
        <dbReference type="ARBA" id="ARBA00022475"/>
    </source>
</evidence>
<evidence type="ECO:0000256" key="8">
    <source>
        <dbReference type="ARBA" id="ARBA00023224"/>
    </source>
</evidence>
<feature type="region of interest" description="Disordered" evidence="10">
    <location>
        <begin position="266"/>
        <end position="302"/>
    </location>
</feature>
<gene>
    <name evidence="13" type="ORF">KP79_PYT18242</name>
</gene>
<organism evidence="13 14">
    <name type="scientific">Mizuhopecten yessoensis</name>
    <name type="common">Japanese scallop</name>
    <name type="synonym">Patinopecten yessoensis</name>
    <dbReference type="NCBI Taxonomy" id="6573"/>
    <lineage>
        <taxon>Eukaryota</taxon>
        <taxon>Metazoa</taxon>
        <taxon>Spiralia</taxon>
        <taxon>Lophotrochozoa</taxon>
        <taxon>Mollusca</taxon>
        <taxon>Bivalvia</taxon>
        <taxon>Autobranchia</taxon>
        <taxon>Pteriomorphia</taxon>
        <taxon>Pectinida</taxon>
        <taxon>Pectinoidea</taxon>
        <taxon>Pectinidae</taxon>
        <taxon>Mizuhopecten</taxon>
    </lineage>
</organism>
<evidence type="ECO:0000259" key="12">
    <source>
        <dbReference type="PROSITE" id="PS50262"/>
    </source>
</evidence>
<feature type="transmembrane region" description="Helical" evidence="11">
    <location>
        <begin position="179"/>
        <end position="199"/>
    </location>
</feature>
<comment type="subcellular location">
    <subcellularLocation>
        <location evidence="1">Cell membrane</location>
        <topology evidence="1">Multi-pass membrane protein</topology>
    </subcellularLocation>
</comment>
<dbReference type="AlphaFoldDB" id="A0A210QP61"/>
<dbReference type="PROSITE" id="PS50262">
    <property type="entry name" value="G_PROTEIN_RECEP_F1_2"/>
    <property type="match status" value="1"/>
</dbReference>
<feature type="transmembrane region" description="Helical" evidence="11">
    <location>
        <begin position="379"/>
        <end position="397"/>
    </location>
</feature>
<dbReference type="InterPro" id="IPR000276">
    <property type="entry name" value="GPCR_Rhodpsn"/>
</dbReference>
<feature type="transmembrane region" description="Helical" evidence="11">
    <location>
        <begin position="141"/>
        <end position="159"/>
    </location>
</feature>
<evidence type="ECO:0000256" key="9">
    <source>
        <dbReference type="RuleBase" id="RU000688"/>
    </source>
</evidence>
<dbReference type="Proteomes" id="UP000242188">
    <property type="component" value="Unassembled WGS sequence"/>
</dbReference>
<dbReference type="PRINTS" id="PR00237">
    <property type="entry name" value="GPCRRHODOPSN"/>
</dbReference>
<evidence type="ECO:0000256" key="4">
    <source>
        <dbReference type="ARBA" id="ARBA00022989"/>
    </source>
</evidence>
<dbReference type="Gene3D" id="1.20.1070.10">
    <property type="entry name" value="Rhodopsin 7-helix transmembrane proteins"/>
    <property type="match status" value="2"/>
</dbReference>
<dbReference type="CDD" id="cd00637">
    <property type="entry name" value="7tm_classA_rhodopsin-like"/>
    <property type="match status" value="1"/>
</dbReference>
<feature type="transmembrane region" description="Helical" evidence="11">
    <location>
        <begin position="229"/>
        <end position="253"/>
    </location>
</feature>
<evidence type="ECO:0000313" key="13">
    <source>
        <dbReference type="EMBL" id="OWF50527.1"/>
    </source>
</evidence>
<keyword evidence="8 9" id="KW-0807">Transducer</keyword>